<feature type="region of interest" description="Disordered" evidence="1">
    <location>
        <begin position="192"/>
        <end position="245"/>
    </location>
</feature>
<feature type="compositionally biased region" description="Basic residues" evidence="1">
    <location>
        <begin position="215"/>
        <end position="228"/>
    </location>
</feature>
<evidence type="ECO:0000313" key="3">
    <source>
        <dbReference type="Proteomes" id="UP000195570"/>
    </source>
</evidence>
<organism evidence="2 3">
    <name type="scientific">Trypanosoma equiperdum</name>
    <dbReference type="NCBI Taxonomy" id="5694"/>
    <lineage>
        <taxon>Eukaryota</taxon>
        <taxon>Discoba</taxon>
        <taxon>Euglenozoa</taxon>
        <taxon>Kinetoplastea</taxon>
        <taxon>Metakinetoplastina</taxon>
        <taxon>Trypanosomatida</taxon>
        <taxon>Trypanosomatidae</taxon>
        <taxon>Trypanosoma</taxon>
    </lineage>
</organism>
<keyword evidence="3" id="KW-1185">Reference proteome</keyword>
<accession>A0A1G4IF22</accession>
<evidence type="ECO:0000256" key="1">
    <source>
        <dbReference type="SAM" id="MobiDB-lite"/>
    </source>
</evidence>
<dbReference type="Proteomes" id="UP000195570">
    <property type="component" value="Unassembled WGS sequence"/>
</dbReference>
<comment type="caution">
    <text evidence="2">The sequence shown here is derived from an EMBL/GenBank/DDBJ whole genome shotgun (WGS) entry which is preliminary data.</text>
</comment>
<sequence length="303" mass="33516">MNESNGRGEREMPNCIQVSYEEYNFPGVFTAGTTIHIETCGSDRGSSRRSSKKSASTTRRQRRKRQQQLPHEFLWFTNMEDDSLSAPTGRHGQSSGKARPASLKTPFAAGRGGAPYNKKLRKKNMQRHQQQQQPCSFLFDIQPTPTAESETISDFYISPAHQAVAESSAPWNPVSVSQGNSDGFHFKFLGHGGITESSNLQPPPSDQVPRDNKSNHRRHKARTKKSNSRRGLNNYSDDDSPFTSSSDELSVAVVCGGSRPLAPMPAPSLLPPLELLPASSMDVCFETLEQCFAEVQLDCDELL</sequence>
<dbReference type="AlphaFoldDB" id="A0A1G4IF22"/>
<evidence type="ECO:0000313" key="2">
    <source>
        <dbReference type="EMBL" id="SCU70889.1"/>
    </source>
</evidence>
<feature type="region of interest" description="Disordered" evidence="1">
    <location>
        <begin position="38"/>
        <end position="116"/>
    </location>
</feature>
<dbReference type="VEuPathDB" id="TriTrypDB:TEOVI_000246400"/>
<reference evidence="2" key="1">
    <citation type="submission" date="2016-09" db="EMBL/GenBank/DDBJ databases">
        <authorList>
            <person name="Hebert L."/>
            <person name="Moumen B."/>
        </authorList>
    </citation>
    <scope>NUCLEOTIDE SEQUENCE [LARGE SCALE GENOMIC DNA]</scope>
    <source>
        <strain evidence="2">OVI</strain>
    </source>
</reference>
<protein>
    <submittedName>
        <fullName evidence="2">Uncharacterized protein</fullName>
    </submittedName>
</protein>
<gene>
    <name evidence="2" type="ORF">TEOVI_000246400</name>
</gene>
<dbReference type="RefSeq" id="XP_067081642.1">
    <property type="nucleotide sequence ID" value="XM_067225541.1"/>
</dbReference>
<dbReference type="GeneID" id="92376404"/>
<proteinExistence type="predicted"/>
<name>A0A1G4IF22_TRYEQ</name>
<dbReference type="EMBL" id="CZPT02001529">
    <property type="protein sequence ID" value="SCU70889.1"/>
    <property type="molecule type" value="Genomic_DNA"/>
</dbReference>